<keyword evidence="2" id="KW-0762">Sugar transport</keyword>
<gene>
    <name evidence="2" type="ORF">QWY15_14415</name>
</gene>
<protein>
    <submittedName>
        <fullName evidence="2">PTS sugar transporter subunit IIA</fullName>
    </submittedName>
</protein>
<reference evidence="2 3" key="1">
    <citation type="submission" date="2023-06" db="EMBL/GenBank/DDBJ databases">
        <title>Novel species in genus Planococcus.</title>
        <authorList>
            <person name="Ning S."/>
        </authorList>
    </citation>
    <scope>NUCLEOTIDE SEQUENCE [LARGE SCALE GENOMIC DNA]</scope>
    <source>
        <strain evidence="2 3">N064</strain>
    </source>
</reference>
<proteinExistence type="predicted"/>
<sequence length="152" mass="16474">MKLDKELTLINVEAASKEDVLELLGNKLLDKGFVKEGFVKSVLQREASYPTGLPTQPYGVAIPHTDGDMVNESKIAFASLKNPVRFTAMGQGDVEVEVKLVFMLALKKPADQLETLQKLVGLFQDAETVSQLASVKDAQELNELVAGKGSKA</sequence>
<evidence type="ECO:0000313" key="2">
    <source>
        <dbReference type="EMBL" id="MDN7228490.1"/>
    </source>
</evidence>
<dbReference type="EMBL" id="JAUJWW010000006">
    <property type="protein sequence ID" value="MDN7228490.1"/>
    <property type="molecule type" value="Genomic_DNA"/>
</dbReference>
<feature type="domain" description="PTS EIIA type-2" evidence="1">
    <location>
        <begin position="1"/>
        <end position="148"/>
    </location>
</feature>
<comment type="caution">
    <text evidence="2">The sequence shown here is derived from an EMBL/GenBank/DDBJ whole genome shotgun (WGS) entry which is preliminary data.</text>
</comment>
<dbReference type="InterPro" id="IPR051541">
    <property type="entry name" value="PTS_SugarTrans_NitroReg"/>
</dbReference>
<name>A0ABT8MUS9_9BACL</name>
<dbReference type="PANTHER" id="PTHR47738:SF3">
    <property type="entry name" value="PHOSPHOTRANSFERASE SYSTEM MANNITOL_FRUCTOSE-SPECIFIC IIA DOMAIN CONTAINING PROTEIN"/>
    <property type="match status" value="1"/>
</dbReference>
<dbReference type="Pfam" id="PF00359">
    <property type="entry name" value="PTS_EIIA_2"/>
    <property type="match status" value="1"/>
</dbReference>
<dbReference type="PANTHER" id="PTHR47738">
    <property type="entry name" value="PTS SYSTEM FRUCTOSE-LIKE EIIA COMPONENT-RELATED"/>
    <property type="match status" value="1"/>
</dbReference>
<dbReference type="Proteomes" id="UP001172054">
    <property type="component" value="Unassembled WGS sequence"/>
</dbReference>
<evidence type="ECO:0000259" key="1">
    <source>
        <dbReference type="PROSITE" id="PS51094"/>
    </source>
</evidence>
<accession>A0ABT8MUS9</accession>
<dbReference type="InterPro" id="IPR002178">
    <property type="entry name" value="PTS_EIIA_type-2_dom"/>
</dbReference>
<dbReference type="Gene3D" id="3.40.930.10">
    <property type="entry name" value="Mannitol-specific EII, Chain A"/>
    <property type="match status" value="1"/>
</dbReference>
<keyword evidence="3" id="KW-1185">Reference proteome</keyword>
<dbReference type="InterPro" id="IPR016152">
    <property type="entry name" value="PTrfase/Anion_transptr"/>
</dbReference>
<dbReference type="RefSeq" id="WP_301726863.1">
    <property type="nucleotide sequence ID" value="NZ_JAUJWW010000006.1"/>
</dbReference>
<organism evidence="2 3">
    <name type="scientific">Planococcus liqunii</name>
    <dbReference type="NCBI Taxonomy" id="3058394"/>
    <lineage>
        <taxon>Bacteria</taxon>
        <taxon>Bacillati</taxon>
        <taxon>Bacillota</taxon>
        <taxon>Bacilli</taxon>
        <taxon>Bacillales</taxon>
        <taxon>Caryophanaceae</taxon>
        <taxon>Planococcus</taxon>
    </lineage>
</organism>
<dbReference type="SUPFAM" id="SSF55804">
    <property type="entry name" value="Phoshotransferase/anion transport protein"/>
    <property type="match status" value="1"/>
</dbReference>
<dbReference type="PROSITE" id="PS51094">
    <property type="entry name" value="PTS_EIIA_TYPE_2"/>
    <property type="match status" value="1"/>
</dbReference>
<evidence type="ECO:0000313" key="3">
    <source>
        <dbReference type="Proteomes" id="UP001172054"/>
    </source>
</evidence>
<dbReference type="CDD" id="cd00211">
    <property type="entry name" value="PTS_IIA_fru"/>
    <property type="match status" value="1"/>
</dbReference>
<keyword evidence="2" id="KW-0813">Transport</keyword>